<dbReference type="AlphaFoldDB" id="A0A5M3XMK9"/>
<keyword evidence="2" id="KW-1185">Reference proteome</keyword>
<accession>A0A5M3XMK9</accession>
<gene>
    <name evidence="1" type="ORF">Aple_042650</name>
</gene>
<name>A0A5M3XMK9_9ACTN</name>
<comment type="caution">
    <text evidence="1">The sequence shown here is derived from an EMBL/GenBank/DDBJ whole genome shotgun (WGS) entry which is preliminary data.</text>
</comment>
<evidence type="ECO:0000313" key="1">
    <source>
        <dbReference type="EMBL" id="GES21369.1"/>
    </source>
</evidence>
<sequence length="42" mass="4513">MALDHFALLDLLESLKADADDIIRRSAQALIYAEATAVIGTP</sequence>
<organism evidence="1 2">
    <name type="scientific">Acrocarpospora pleiomorpha</name>
    <dbReference type="NCBI Taxonomy" id="90975"/>
    <lineage>
        <taxon>Bacteria</taxon>
        <taxon>Bacillati</taxon>
        <taxon>Actinomycetota</taxon>
        <taxon>Actinomycetes</taxon>
        <taxon>Streptosporangiales</taxon>
        <taxon>Streptosporangiaceae</taxon>
        <taxon>Acrocarpospora</taxon>
    </lineage>
</organism>
<reference evidence="1 2" key="1">
    <citation type="submission" date="2019-10" db="EMBL/GenBank/DDBJ databases">
        <title>Whole genome shotgun sequence of Acrocarpospora pleiomorpha NBRC 16267.</title>
        <authorList>
            <person name="Ichikawa N."/>
            <person name="Kimura A."/>
            <person name="Kitahashi Y."/>
            <person name="Komaki H."/>
            <person name="Oguchi A."/>
        </authorList>
    </citation>
    <scope>NUCLEOTIDE SEQUENCE [LARGE SCALE GENOMIC DNA]</scope>
    <source>
        <strain evidence="1 2">NBRC 16267</strain>
    </source>
</reference>
<evidence type="ECO:0000313" key="2">
    <source>
        <dbReference type="Proteomes" id="UP000377595"/>
    </source>
</evidence>
<dbReference type="Proteomes" id="UP000377595">
    <property type="component" value="Unassembled WGS sequence"/>
</dbReference>
<proteinExistence type="predicted"/>
<protein>
    <submittedName>
        <fullName evidence="1">Uncharacterized protein</fullName>
    </submittedName>
</protein>
<dbReference type="EMBL" id="BLAF01000022">
    <property type="protein sequence ID" value="GES21369.1"/>
    <property type="molecule type" value="Genomic_DNA"/>
</dbReference>